<reference evidence="14" key="1">
    <citation type="journal article" date="2020" name="mSystems">
        <title>Genome- and Community-Level Interaction Insights into Carbon Utilization and Element Cycling Functions of Hydrothermarchaeota in Hydrothermal Sediment.</title>
        <authorList>
            <person name="Zhou Z."/>
            <person name="Liu Y."/>
            <person name="Xu W."/>
            <person name="Pan J."/>
            <person name="Luo Z.H."/>
            <person name="Li M."/>
        </authorList>
    </citation>
    <scope>NUCLEOTIDE SEQUENCE [LARGE SCALE GENOMIC DNA]</scope>
    <source>
        <strain evidence="14">SpSt-780</strain>
    </source>
</reference>
<comment type="cofactor">
    <cofactor evidence="11">
        <name>Mg(2+)</name>
        <dbReference type="ChEBI" id="CHEBI:18420"/>
    </cofactor>
    <text evidence="11">Binds 2 magnesium ions per tetramer.</text>
</comment>
<feature type="domain" description="B5" evidence="13">
    <location>
        <begin position="282"/>
        <end position="353"/>
    </location>
</feature>
<dbReference type="HAMAP" id="MF_00283">
    <property type="entry name" value="Phe_tRNA_synth_beta1"/>
    <property type="match status" value="1"/>
</dbReference>
<evidence type="ECO:0000259" key="13">
    <source>
        <dbReference type="PROSITE" id="PS51483"/>
    </source>
</evidence>
<dbReference type="AlphaFoldDB" id="A0A7C4U8S4"/>
<sequence length="650" mass="75485">MKVSYEWLKEILEKDLNPEELLKIFPSLGMGVESVEKKDGDYVYDLEITPNRPDLLGMIGIVREISAYLGLRKEFEFPDIIYNDEADLNIEIEDKNDCPRYGAIVIDNIKVMDSPDWMKERIEKSGIRSLNNVVDISNYVMLLTGHPVHIFDAEKIDKIVIRRGRKNEKIVTLDGVERDVEDILLICNSSEPVAIAGIMGGEYSGVNTKTKRVIVESAFFNPVLIRRGSKKLNLKTEASYRFERTADIGIIPDVLKITGKLLQDFSSGKVISKIIDVYLQERKEKFIIFDEKKINKILGTDYSKEEMKMKLELLGFKIEGEKIIVPSSRRDVEIIEDIAEEIGVLTGYDNIKRRFSFIFSGVAKDEFEFVREFKYLLKGLGLNEVITLSFMEKNFEKRDLDFHYIKNPMWPEKNVMRTNLLYGLLNCAKTNLNRGYETISLFEIGNVFLPEQELHLGILLSGNLKRRWFEQERRFNFYDVKGVFENLIENLNLECEFKETINPLFHTEQGLDIYINGENIGTLGLINQNIIEEDAFGIELKLLKILQEKGRKFKKINRFPFLKRDISLLVPDGLENSHIIDIILKEGRFIEKVELIDIYKGKNIPEGFKSMTYRIIFRKDDGTMNSEEADEITKKIVHRLKDFNIRLREM</sequence>
<comment type="subunit">
    <text evidence="2 11">Tetramer of two alpha and two beta subunits.</text>
</comment>
<evidence type="ECO:0000256" key="4">
    <source>
        <dbReference type="ARBA" id="ARBA00022723"/>
    </source>
</evidence>
<dbReference type="GO" id="GO:0004826">
    <property type="term" value="F:phenylalanine-tRNA ligase activity"/>
    <property type="evidence" value="ECO:0007669"/>
    <property type="project" value="UniProtKB-UniRule"/>
</dbReference>
<evidence type="ECO:0000259" key="12">
    <source>
        <dbReference type="PROSITE" id="PS51447"/>
    </source>
</evidence>
<dbReference type="Gene3D" id="3.30.56.10">
    <property type="match status" value="2"/>
</dbReference>
<dbReference type="Pfam" id="PF03484">
    <property type="entry name" value="B5"/>
    <property type="match status" value="1"/>
</dbReference>
<name>A0A7C4U8S4_UNCW3</name>
<dbReference type="PANTHER" id="PTHR10947">
    <property type="entry name" value="PHENYLALANYL-TRNA SYNTHETASE BETA CHAIN AND LEUCINE-RICH REPEAT-CONTAINING PROTEIN 47"/>
    <property type="match status" value="1"/>
</dbReference>
<dbReference type="Gene3D" id="3.30.930.10">
    <property type="entry name" value="Bira Bifunctional Protein, Domain 2"/>
    <property type="match status" value="1"/>
</dbReference>
<dbReference type="SUPFAM" id="SSF46955">
    <property type="entry name" value="Putative DNA-binding domain"/>
    <property type="match status" value="2"/>
</dbReference>
<evidence type="ECO:0000256" key="8">
    <source>
        <dbReference type="ARBA" id="ARBA00022917"/>
    </source>
</evidence>
<evidence type="ECO:0000256" key="10">
    <source>
        <dbReference type="ARBA" id="ARBA00049255"/>
    </source>
</evidence>
<keyword evidence="8 11" id="KW-0648">Protein biosynthesis</keyword>
<keyword evidence="6 11" id="KW-0067">ATP-binding</keyword>
<dbReference type="GO" id="GO:0003723">
    <property type="term" value="F:RNA binding"/>
    <property type="evidence" value="ECO:0007669"/>
    <property type="project" value="InterPro"/>
</dbReference>
<dbReference type="SUPFAM" id="SSF54991">
    <property type="entry name" value="Anticodon-binding domain of PheRS"/>
    <property type="match status" value="1"/>
</dbReference>
<dbReference type="Gene3D" id="3.50.40.10">
    <property type="entry name" value="Phenylalanyl-trna Synthetase, Chain B, domain 3"/>
    <property type="match status" value="1"/>
</dbReference>
<comment type="caution">
    <text evidence="14">The sequence shown here is derived from an EMBL/GenBank/DDBJ whole genome shotgun (WGS) entry which is preliminary data.</text>
</comment>
<dbReference type="NCBIfam" id="TIGR00472">
    <property type="entry name" value="pheT_bact"/>
    <property type="match status" value="1"/>
</dbReference>
<feature type="binding site" evidence="11">
    <location>
        <position position="341"/>
    </location>
    <ligand>
        <name>Mg(2+)</name>
        <dbReference type="ChEBI" id="CHEBI:18420"/>
        <note>shared with alpha subunit</note>
    </ligand>
</feature>
<evidence type="ECO:0000256" key="3">
    <source>
        <dbReference type="ARBA" id="ARBA00022598"/>
    </source>
</evidence>
<evidence type="ECO:0000256" key="11">
    <source>
        <dbReference type="HAMAP-Rule" id="MF_00283"/>
    </source>
</evidence>
<dbReference type="SMART" id="SM00874">
    <property type="entry name" value="B5"/>
    <property type="match status" value="1"/>
</dbReference>
<protein>
    <recommendedName>
        <fullName evidence="11">Phenylalanine--tRNA ligase beta subunit</fullName>
        <ecNumber evidence="11">6.1.1.20</ecNumber>
    </recommendedName>
    <alternativeName>
        <fullName evidence="11">Phenylalanyl-tRNA synthetase beta subunit</fullName>
        <shortName evidence="11">PheRS</shortName>
    </alternativeName>
</protein>
<evidence type="ECO:0000256" key="2">
    <source>
        <dbReference type="ARBA" id="ARBA00011209"/>
    </source>
</evidence>
<dbReference type="InterPro" id="IPR005147">
    <property type="entry name" value="tRNA_synthase_B5-dom"/>
</dbReference>
<dbReference type="Pfam" id="PF03483">
    <property type="entry name" value="B3_4"/>
    <property type="match status" value="1"/>
</dbReference>
<feature type="binding site" evidence="11">
    <location>
        <position position="340"/>
    </location>
    <ligand>
        <name>Mg(2+)</name>
        <dbReference type="ChEBI" id="CHEBI:18420"/>
        <note>shared with alpha subunit</note>
    </ligand>
</feature>
<dbReference type="CDD" id="cd00769">
    <property type="entry name" value="PheRS_beta_core"/>
    <property type="match status" value="1"/>
</dbReference>
<evidence type="ECO:0000256" key="1">
    <source>
        <dbReference type="ARBA" id="ARBA00008653"/>
    </source>
</evidence>
<keyword evidence="9 11" id="KW-0030">Aminoacyl-tRNA synthetase</keyword>
<keyword evidence="4 11" id="KW-0479">Metal-binding</keyword>
<dbReference type="GO" id="GO:0009328">
    <property type="term" value="C:phenylalanine-tRNA ligase complex"/>
    <property type="evidence" value="ECO:0007669"/>
    <property type="project" value="TreeGrafter"/>
</dbReference>
<comment type="similarity">
    <text evidence="1 11">Belongs to the phenylalanyl-tRNA synthetase beta subunit family. Type 1 subfamily.</text>
</comment>
<dbReference type="Pfam" id="PF17759">
    <property type="entry name" value="tRNA_synthFbeta"/>
    <property type="match status" value="1"/>
</dbReference>
<proteinExistence type="inferred from homology"/>
<feature type="binding site" evidence="11">
    <location>
        <position position="331"/>
    </location>
    <ligand>
        <name>Mg(2+)</name>
        <dbReference type="ChEBI" id="CHEBI:18420"/>
        <note>shared with alpha subunit</note>
    </ligand>
</feature>
<dbReference type="InterPro" id="IPR004532">
    <property type="entry name" value="Phe-tRNA-ligase_IIc_bsu_bact"/>
</dbReference>
<dbReference type="PROSITE" id="PS51483">
    <property type="entry name" value="B5"/>
    <property type="match status" value="1"/>
</dbReference>
<gene>
    <name evidence="11 14" type="primary">pheT</name>
    <name evidence="14" type="ORF">ENV67_07470</name>
</gene>
<dbReference type="Gene3D" id="3.30.70.380">
    <property type="entry name" value="Ferrodoxin-fold anticodon-binding domain"/>
    <property type="match status" value="1"/>
</dbReference>
<dbReference type="InterPro" id="IPR041616">
    <property type="entry name" value="PheRS_beta_core"/>
</dbReference>
<dbReference type="EMBL" id="DTHG01000092">
    <property type="protein sequence ID" value="HGW92359.1"/>
    <property type="molecule type" value="Genomic_DNA"/>
</dbReference>
<dbReference type="SUPFAM" id="SSF55681">
    <property type="entry name" value="Class II aaRS and biotin synthetases"/>
    <property type="match status" value="1"/>
</dbReference>
<evidence type="ECO:0000256" key="6">
    <source>
        <dbReference type="ARBA" id="ARBA00022840"/>
    </source>
</evidence>
<comment type="subcellular location">
    <subcellularLocation>
        <location evidence="11">Cytoplasm</location>
    </subcellularLocation>
</comment>
<keyword evidence="3 11" id="KW-0436">Ligase</keyword>
<dbReference type="GO" id="GO:0005524">
    <property type="term" value="F:ATP binding"/>
    <property type="evidence" value="ECO:0007669"/>
    <property type="project" value="UniProtKB-UniRule"/>
</dbReference>
<evidence type="ECO:0000313" key="14">
    <source>
        <dbReference type="EMBL" id="HGW92359.1"/>
    </source>
</evidence>
<organism evidence="14">
    <name type="scientific">candidate division WOR-3 bacterium</name>
    <dbReference type="NCBI Taxonomy" id="2052148"/>
    <lineage>
        <taxon>Bacteria</taxon>
        <taxon>Bacteria division WOR-3</taxon>
    </lineage>
</organism>
<dbReference type="InterPro" id="IPR045060">
    <property type="entry name" value="Phe-tRNA-ligase_IIc_bsu"/>
</dbReference>
<evidence type="ECO:0000256" key="9">
    <source>
        <dbReference type="ARBA" id="ARBA00023146"/>
    </source>
</evidence>
<dbReference type="InterPro" id="IPR020825">
    <property type="entry name" value="Phe-tRNA_synthase-like_B3/B4"/>
</dbReference>
<keyword evidence="11" id="KW-0963">Cytoplasm</keyword>
<dbReference type="InterPro" id="IPR009061">
    <property type="entry name" value="DNA-bd_dom_put_sf"/>
</dbReference>
<dbReference type="InterPro" id="IPR005121">
    <property type="entry name" value="Fdx_antiC-bd"/>
</dbReference>
<dbReference type="InterPro" id="IPR005146">
    <property type="entry name" value="B3/B4_tRNA-bd"/>
</dbReference>
<dbReference type="SMART" id="SM00896">
    <property type="entry name" value="FDX-ACB"/>
    <property type="match status" value="1"/>
</dbReference>
<dbReference type="GO" id="GO:0000287">
    <property type="term" value="F:magnesium ion binding"/>
    <property type="evidence" value="ECO:0007669"/>
    <property type="project" value="UniProtKB-UniRule"/>
</dbReference>
<dbReference type="PROSITE" id="PS51447">
    <property type="entry name" value="FDX_ACB"/>
    <property type="match status" value="1"/>
</dbReference>
<comment type="catalytic activity">
    <reaction evidence="10 11">
        <text>tRNA(Phe) + L-phenylalanine + ATP = L-phenylalanyl-tRNA(Phe) + AMP + diphosphate + H(+)</text>
        <dbReference type="Rhea" id="RHEA:19413"/>
        <dbReference type="Rhea" id="RHEA-COMP:9668"/>
        <dbReference type="Rhea" id="RHEA-COMP:9699"/>
        <dbReference type="ChEBI" id="CHEBI:15378"/>
        <dbReference type="ChEBI" id="CHEBI:30616"/>
        <dbReference type="ChEBI" id="CHEBI:33019"/>
        <dbReference type="ChEBI" id="CHEBI:58095"/>
        <dbReference type="ChEBI" id="CHEBI:78442"/>
        <dbReference type="ChEBI" id="CHEBI:78531"/>
        <dbReference type="ChEBI" id="CHEBI:456215"/>
        <dbReference type="EC" id="6.1.1.20"/>
    </reaction>
</comment>
<dbReference type="InterPro" id="IPR045864">
    <property type="entry name" value="aa-tRNA-synth_II/BPL/LPL"/>
</dbReference>
<dbReference type="SUPFAM" id="SSF56037">
    <property type="entry name" value="PheT/TilS domain"/>
    <property type="match status" value="1"/>
</dbReference>
<dbReference type="SMART" id="SM00873">
    <property type="entry name" value="B3_4"/>
    <property type="match status" value="1"/>
</dbReference>
<dbReference type="PANTHER" id="PTHR10947:SF0">
    <property type="entry name" value="PHENYLALANINE--TRNA LIGASE BETA SUBUNIT"/>
    <property type="match status" value="1"/>
</dbReference>
<feature type="domain" description="FDX-ACB" evidence="12">
    <location>
        <begin position="557"/>
        <end position="648"/>
    </location>
</feature>
<dbReference type="GO" id="GO:0006432">
    <property type="term" value="P:phenylalanyl-tRNA aminoacylation"/>
    <property type="evidence" value="ECO:0007669"/>
    <property type="project" value="UniProtKB-UniRule"/>
</dbReference>
<evidence type="ECO:0000256" key="5">
    <source>
        <dbReference type="ARBA" id="ARBA00022741"/>
    </source>
</evidence>
<evidence type="ECO:0000256" key="7">
    <source>
        <dbReference type="ARBA" id="ARBA00022842"/>
    </source>
</evidence>
<feature type="binding site" evidence="11">
    <location>
        <position position="337"/>
    </location>
    <ligand>
        <name>Mg(2+)</name>
        <dbReference type="ChEBI" id="CHEBI:18420"/>
        <note>shared with alpha subunit</note>
    </ligand>
</feature>
<dbReference type="InterPro" id="IPR036690">
    <property type="entry name" value="Fdx_antiC-bd_sf"/>
</dbReference>
<accession>A0A7C4U8S4</accession>
<dbReference type="EC" id="6.1.1.20" evidence="11"/>
<dbReference type="Pfam" id="PF03147">
    <property type="entry name" value="FDX-ACB"/>
    <property type="match status" value="1"/>
</dbReference>
<keyword evidence="7 11" id="KW-0460">Magnesium</keyword>
<keyword evidence="5 11" id="KW-0547">Nucleotide-binding</keyword>